<dbReference type="AlphaFoldDB" id="A0A645I809"/>
<protein>
    <submittedName>
        <fullName evidence="1">Uncharacterized protein</fullName>
    </submittedName>
</protein>
<proteinExistence type="predicted"/>
<gene>
    <name evidence="1" type="ORF">SDC9_191123</name>
</gene>
<evidence type="ECO:0000313" key="1">
    <source>
        <dbReference type="EMBL" id="MPN43563.1"/>
    </source>
</evidence>
<name>A0A645I809_9ZZZZ</name>
<reference evidence="1" key="1">
    <citation type="submission" date="2019-08" db="EMBL/GenBank/DDBJ databases">
        <authorList>
            <person name="Kucharzyk K."/>
            <person name="Murdoch R.W."/>
            <person name="Higgins S."/>
            <person name="Loffler F."/>
        </authorList>
    </citation>
    <scope>NUCLEOTIDE SEQUENCE</scope>
</reference>
<sequence length="61" mass="6595">MPTALTGANYSINNVKGWAVLGTYALAKNVTLDAFQTLNSKNKTTGADGNERTRVQINYAF</sequence>
<accession>A0A645I809</accession>
<dbReference type="EMBL" id="VSSQ01102037">
    <property type="protein sequence ID" value="MPN43563.1"/>
    <property type="molecule type" value="Genomic_DNA"/>
</dbReference>
<organism evidence="1">
    <name type="scientific">bioreactor metagenome</name>
    <dbReference type="NCBI Taxonomy" id="1076179"/>
    <lineage>
        <taxon>unclassified sequences</taxon>
        <taxon>metagenomes</taxon>
        <taxon>ecological metagenomes</taxon>
    </lineage>
</organism>
<comment type="caution">
    <text evidence="1">The sequence shown here is derived from an EMBL/GenBank/DDBJ whole genome shotgun (WGS) entry which is preliminary data.</text>
</comment>